<evidence type="ECO:0000313" key="3">
    <source>
        <dbReference type="EMBL" id="KAK1848495.1"/>
    </source>
</evidence>
<comment type="caution">
    <text evidence="3">The sequence shown here is derived from an EMBL/GenBank/DDBJ whole genome shotgun (WGS) entry which is preliminary data.</text>
</comment>
<feature type="compositionally biased region" description="Polar residues" evidence="1">
    <location>
        <begin position="30"/>
        <end position="40"/>
    </location>
</feature>
<name>A0AAD9AJF9_9PEZI</name>
<evidence type="ECO:0000313" key="4">
    <source>
        <dbReference type="Proteomes" id="UP001243330"/>
    </source>
</evidence>
<dbReference type="AlphaFoldDB" id="A0AAD9AJF9"/>
<keyword evidence="4" id="KW-1185">Reference proteome</keyword>
<organism evidence="3 4">
    <name type="scientific">Colletotrichum chrysophilum</name>
    <dbReference type="NCBI Taxonomy" id="1836956"/>
    <lineage>
        <taxon>Eukaryota</taxon>
        <taxon>Fungi</taxon>
        <taxon>Dikarya</taxon>
        <taxon>Ascomycota</taxon>
        <taxon>Pezizomycotina</taxon>
        <taxon>Sordariomycetes</taxon>
        <taxon>Hypocreomycetidae</taxon>
        <taxon>Glomerellales</taxon>
        <taxon>Glomerellaceae</taxon>
        <taxon>Colletotrichum</taxon>
        <taxon>Colletotrichum gloeosporioides species complex</taxon>
    </lineage>
</organism>
<feature type="compositionally biased region" description="Low complexity" evidence="1">
    <location>
        <begin position="41"/>
        <end position="54"/>
    </location>
</feature>
<feature type="signal peptide" evidence="2">
    <location>
        <begin position="1"/>
        <end position="27"/>
    </location>
</feature>
<sequence>MEGVAHRELSVVIELFFFSCLFRVGATGQPQLGQQHSTNDTAATAATATATATAPQRVVERTGHLSGSQQQHKRNLPRGRRQRLTVCEGKSSFFPHAKIPITTNSPPPSIGRQRSSPLTPGAVQFDPSPTDFRSTGFVPPDFRSFPSAKMSSALARPLMRTTARTLPSRAAVRFESTASKKATDATKDAAAKASEYSAKAAQGLSRAASAAGPAISGAVNALGKVGGRTGKVIGFIEKQVPWVVYYSRVGLELSKIVFHGQKMAPP</sequence>
<evidence type="ECO:0000256" key="1">
    <source>
        <dbReference type="SAM" id="MobiDB-lite"/>
    </source>
</evidence>
<feature type="chain" id="PRO_5042028630" evidence="2">
    <location>
        <begin position="28"/>
        <end position="266"/>
    </location>
</feature>
<accession>A0AAD9AJF9</accession>
<keyword evidence="2" id="KW-0732">Signal</keyword>
<proteinExistence type="predicted"/>
<reference evidence="3" key="1">
    <citation type="submission" date="2023-01" db="EMBL/GenBank/DDBJ databases">
        <title>Colletotrichum chrysophilum M932 genome sequence.</title>
        <authorList>
            <person name="Baroncelli R."/>
        </authorList>
    </citation>
    <scope>NUCLEOTIDE SEQUENCE</scope>
    <source>
        <strain evidence="3">M932</strain>
    </source>
</reference>
<protein>
    <submittedName>
        <fullName evidence="3">ATP synthase subunit g</fullName>
    </submittedName>
</protein>
<feature type="region of interest" description="Disordered" evidence="1">
    <location>
        <begin position="30"/>
        <end position="82"/>
    </location>
</feature>
<dbReference type="EMBL" id="JAQOWY010000170">
    <property type="protein sequence ID" value="KAK1848495.1"/>
    <property type="molecule type" value="Genomic_DNA"/>
</dbReference>
<gene>
    <name evidence="3" type="ORF">CCHR01_08886</name>
</gene>
<feature type="region of interest" description="Disordered" evidence="1">
    <location>
        <begin position="97"/>
        <end position="118"/>
    </location>
</feature>
<evidence type="ECO:0000256" key="2">
    <source>
        <dbReference type="SAM" id="SignalP"/>
    </source>
</evidence>
<dbReference type="Proteomes" id="UP001243330">
    <property type="component" value="Unassembled WGS sequence"/>
</dbReference>
<feature type="compositionally biased region" description="Basic residues" evidence="1">
    <location>
        <begin position="71"/>
        <end position="82"/>
    </location>
</feature>